<evidence type="ECO:0000256" key="1">
    <source>
        <dbReference type="SAM" id="MobiDB-lite"/>
    </source>
</evidence>
<feature type="region of interest" description="Disordered" evidence="1">
    <location>
        <begin position="313"/>
        <end position="334"/>
    </location>
</feature>
<feature type="compositionally biased region" description="Basic and acidic residues" evidence="1">
    <location>
        <begin position="364"/>
        <end position="377"/>
    </location>
</feature>
<name>A0A2B7Z0Q3_POLH7</name>
<feature type="compositionally biased region" description="Polar residues" evidence="1">
    <location>
        <begin position="450"/>
        <end position="460"/>
    </location>
</feature>
<comment type="caution">
    <text evidence="2">The sequence shown here is derived from an EMBL/GenBank/DDBJ whole genome shotgun (WGS) entry which is preliminary data.</text>
</comment>
<sequence>MSQRLLLNEVLQSLDPEDIERQRQQFDDTPPPPYSSPETTAPPSPQLDASYDPDSFFLELAQTKPARQFIRERREEDKAIKLAVQHNHLTGLLEPYCDLTEAIVRERWIERGIWNWGPSATPGDAWKHTLLDAGVYHIEPVKPPRRYYPNIFGRQPRKEDTPPPPPAIPPNVDESRPYKQFEYEIALEQKRLETGRAPDGLPDLVYKRVKDKWVEKGLWKPQFSQHPEYELPKLTHAIWVLQNERFPDSTSDAKEMAYNNVKRRWISQKCWDSRWTDLPGKIWKHEQPEEKAFLRSLGRFPGPVYLEPSIREQQGLPPLRPPPDFSPPIESTSNGALRANTAVQPLVNGANVEQFDLNNQQPSSRERSPSKKRESAIIRKPRNKSKGQQRADSSPNPEAQEQPLTKTPNRNARGQRHSLPAAVQPPDTSNAPRRSARIAKKLREAEELQRQGSVQAPASTRTRKRKIAASSPHDVDNQSRLKRRNAPATANNNRSKAEMAGAKPRGRPRGRGRPKAKG</sequence>
<protein>
    <submittedName>
        <fullName evidence="2">Uncharacterized protein</fullName>
    </submittedName>
</protein>
<proteinExistence type="predicted"/>
<dbReference type="OrthoDB" id="5401786at2759"/>
<evidence type="ECO:0000313" key="3">
    <source>
        <dbReference type="Proteomes" id="UP000224634"/>
    </source>
</evidence>
<organism evidence="2 3">
    <name type="scientific">Polytolypa hystricis (strain UAMH7299)</name>
    <dbReference type="NCBI Taxonomy" id="1447883"/>
    <lineage>
        <taxon>Eukaryota</taxon>
        <taxon>Fungi</taxon>
        <taxon>Dikarya</taxon>
        <taxon>Ascomycota</taxon>
        <taxon>Pezizomycotina</taxon>
        <taxon>Eurotiomycetes</taxon>
        <taxon>Eurotiomycetidae</taxon>
        <taxon>Onygenales</taxon>
        <taxon>Onygenales incertae sedis</taxon>
        <taxon>Polytolypa</taxon>
    </lineage>
</organism>
<dbReference type="Proteomes" id="UP000224634">
    <property type="component" value="Unassembled WGS sequence"/>
</dbReference>
<dbReference type="STRING" id="1447883.A0A2B7Z0Q3"/>
<accession>A0A2B7Z0Q3</accession>
<feature type="region of interest" description="Disordered" evidence="1">
    <location>
        <begin position="352"/>
        <end position="518"/>
    </location>
</feature>
<gene>
    <name evidence="2" type="ORF">AJ80_01396</name>
</gene>
<evidence type="ECO:0000313" key="2">
    <source>
        <dbReference type="EMBL" id="PGH26819.1"/>
    </source>
</evidence>
<dbReference type="EMBL" id="PDNA01000012">
    <property type="protein sequence ID" value="PGH26819.1"/>
    <property type="molecule type" value="Genomic_DNA"/>
</dbReference>
<feature type="compositionally biased region" description="Pro residues" evidence="1">
    <location>
        <begin position="29"/>
        <end position="45"/>
    </location>
</feature>
<keyword evidence="3" id="KW-1185">Reference proteome</keyword>
<feature type="compositionally biased region" description="Polar residues" evidence="1">
    <location>
        <begin position="388"/>
        <end position="412"/>
    </location>
</feature>
<feature type="compositionally biased region" description="Basic residues" evidence="1">
    <location>
        <begin position="504"/>
        <end position="518"/>
    </location>
</feature>
<reference evidence="2 3" key="1">
    <citation type="submission" date="2017-10" db="EMBL/GenBank/DDBJ databases">
        <title>Comparative genomics in systemic dimorphic fungi from Ajellomycetaceae.</title>
        <authorList>
            <person name="Munoz J.F."/>
            <person name="Mcewen J.G."/>
            <person name="Clay O.K."/>
            <person name="Cuomo C.A."/>
        </authorList>
    </citation>
    <scope>NUCLEOTIDE SEQUENCE [LARGE SCALE GENOMIC DNA]</scope>
    <source>
        <strain evidence="2 3">UAMH7299</strain>
    </source>
</reference>
<dbReference type="AlphaFoldDB" id="A0A2B7Z0Q3"/>
<feature type="region of interest" description="Disordered" evidence="1">
    <location>
        <begin position="153"/>
        <end position="173"/>
    </location>
</feature>
<feature type="region of interest" description="Disordered" evidence="1">
    <location>
        <begin position="12"/>
        <end position="50"/>
    </location>
</feature>